<proteinExistence type="predicted"/>
<sequence>MARGGASRRHSTALGIKKADIIINKVGPKIPIVLQLLGTPTTHYYLNPEIPETYQILNTYKENPDTKPVIDIQRQWHQDRELEKPETEYDYVICSKLTQNTISASSIQVKHYTENQYIEAMVLLKVFDLRTISHR</sequence>
<gene>
    <name evidence="1" type="ORF">Tci_051357</name>
</gene>
<name>A0A6L2N188_TANCI</name>
<accession>A0A6L2N188</accession>
<organism evidence="1">
    <name type="scientific">Tanacetum cinerariifolium</name>
    <name type="common">Dalmatian daisy</name>
    <name type="synonym">Chrysanthemum cinerariifolium</name>
    <dbReference type="NCBI Taxonomy" id="118510"/>
    <lineage>
        <taxon>Eukaryota</taxon>
        <taxon>Viridiplantae</taxon>
        <taxon>Streptophyta</taxon>
        <taxon>Embryophyta</taxon>
        <taxon>Tracheophyta</taxon>
        <taxon>Spermatophyta</taxon>
        <taxon>Magnoliopsida</taxon>
        <taxon>eudicotyledons</taxon>
        <taxon>Gunneridae</taxon>
        <taxon>Pentapetalae</taxon>
        <taxon>asterids</taxon>
        <taxon>campanulids</taxon>
        <taxon>Asterales</taxon>
        <taxon>Asteraceae</taxon>
        <taxon>Asteroideae</taxon>
        <taxon>Anthemideae</taxon>
        <taxon>Anthemidinae</taxon>
        <taxon>Tanacetum</taxon>
    </lineage>
</organism>
<dbReference type="EMBL" id="BKCJ010007861">
    <property type="protein sequence ID" value="GEU79379.1"/>
    <property type="molecule type" value="Genomic_DNA"/>
</dbReference>
<protein>
    <submittedName>
        <fullName evidence="1">Uncharacterized protein</fullName>
    </submittedName>
</protein>
<evidence type="ECO:0000313" key="1">
    <source>
        <dbReference type="EMBL" id="GEU79379.1"/>
    </source>
</evidence>
<dbReference type="AlphaFoldDB" id="A0A6L2N188"/>
<comment type="caution">
    <text evidence="1">The sequence shown here is derived from an EMBL/GenBank/DDBJ whole genome shotgun (WGS) entry which is preliminary data.</text>
</comment>
<reference evidence="1" key="1">
    <citation type="journal article" date="2019" name="Sci. Rep.">
        <title>Draft genome of Tanacetum cinerariifolium, the natural source of mosquito coil.</title>
        <authorList>
            <person name="Yamashiro T."/>
            <person name="Shiraishi A."/>
            <person name="Satake H."/>
            <person name="Nakayama K."/>
        </authorList>
    </citation>
    <scope>NUCLEOTIDE SEQUENCE</scope>
</reference>